<dbReference type="Gene3D" id="3.40.50.300">
    <property type="entry name" value="P-loop containing nucleotide triphosphate hydrolases"/>
    <property type="match status" value="2"/>
</dbReference>
<evidence type="ECO:0000256" key="10">
    <source>
        <dbReference type="ARBA" id="ARBA00023136"/>
    </source>
</evidence>
<dbReference type="PROSITE" id="PS00211">
    <property type="entry name" value="ABC_TRANSPORTER_1"/>
    <property type="match status" value="1"/>
</dbReference>
<dbReference type="CDD" id="cd03215">
    <property type="entry name" value="ABC_Carb_Monos_II"/>
    <property type="match status" value="1"/>
</dbReference>
<dbReference type="InterPro" id="IPR050107">
    <property type="entry name" value="ABC_carbohydrate_import_ATPase"/>
</dbReference>
<evidence type="ECO:0000256" key="2">
    <source>
        <dbReference type="ARBA" id="ARBA00022448"/>
    </source>
</evidence>
<name>A0A7X4HCC9_9BURK</name>
<dbReference type="GO" id="GO:0016887">
    <property type="term" value="F:ATP hydrolysis activity"/>
    <property type="evidence" value="ECO:0007669"/>
    <property type="project" value="InterPro"/>
</dbReference>
<accession>A0A7X4HCC9</accession>
<keyword evidence="9" id="KW-1278">Translocase</keyword>
<comment type="caution">
    <text evidence="12">The sequence shown here is derived from an EMBL/GenBank/DDBJ whole genome shotgun (WGS) entry which is preliminary data.</text>
</comment>
<dbReference type="InterPro" id="IPR003593">
    <property type="entry name" value="AAA+_ATPase"/>
</dbReference>
<comment type="subcellular location">
    <subcellularLocation>
        <location evidence="1">Cell membrane</location>
        <topology evidence="1">Peripheral membrane protein</topology>
    </subcellularLocation>
</comment>
<dbReference type="SMART" id="SM00382">
    <property type="entry name" value="AAA"/>
    <property type="match status" value="2"/>
</dbReference>
<evidence type="ECO:0000256" key="5">
    <source>
        <dbReference type="ARBA" id="ARBA00022597"/>
    </source>
</evidence>
<evidence type="ECO:0000256" key="7">
    <source>
        <dbReference type="ARBA" id="ARBA00022741"/>
    </source>
</evidence>
<evidence type="ECO:0000313" key="13">
    <source>
        <dbReference type="Proteomes" id="UP000450676"/>
    </source>
</evidence>
<evidence type="ECO:0000256" key="6">
    <source>
        <dbReference type="ARBA" id="ARBA00022737"/>
    </source>
</evidence>
<dbReference type="Proteomes" id="UP000450676">
    <property type="component" value="Unassembled WGS sequence"/>
</dbReference>
<proteinExistence type="predicted"/>
<keyword evidence="3" id="KW-1003">Cell membrane</keyword>
<dbReference type="PANTHER" id="PTHR43790:SF3">
    <property type="entry name" value="D-ALLOSE IMPORT ATP-BINDING PROTEIN ALSA-RELATED"/>
    <property type="match status" value="1"/>
</dbReference>
<dbReference type="GO" id="GO:0005886">
    <property type="term" value="C:plasma membrane"/>
    <property type="evidence" value="ECO:0007669"/>
    <property type="project" value="UniProtKB-SubCell"/>
</dbReference>
<dbReference type="CDD" id="cd03216">
    <property type="entry name" value="ABC_Carb_Monos_I"/>
    <property type="match status" value="1"/>
</dbReference>
<dbReference type="EMBL" id="WWCU01000015">
    <property type="protein sequence ID" value="MYN08661.1"/>
    <property type="molecule type" value="Genomic_DNA"/>
</dbReference>
<evidence type="ECO:0000256" key="9">
    <source>
        <dbReference type="ARBA" id="ARBA00022967"/>
    </source>
</evidence>
<keyword evidence="2" id="KW-0813">Transport</keyword>
<evidence type="ECO:0000259" key="11">
    <source>
        <dbReference type="PROSITE" id="PS50893"/>
    </source>
</evidence>
<protein>
    <submittedName>
        <fullName evidence="12">ATP-binding cassette domain-containing protein</fullName>
    </submittedName>
</protein>
<evidence type="ECO:0000256" key="4">
    <source>
        <dbReference type="ARBA" id="ARBA00022519"/>
    </source>
</evidence>
<feature type="domain" description="ABC transporter" evidence="11">
    <location>
        <begin position="42"/>
        <end position="279"/>
    </location>
</feature>
<gene>
    <name evidence="12" type="ORF">GTP77_15085</name>
</gene>
<evidence type="ECO:0000256" key="3">
    <source>
        <dbReference type="ARBA" id="ARBA00022475"/>
    </source>
</evidence>
<keyword evidence="8 12" id="KW-0067">ATP-binding</keyword>
<sequence>MQLNLLANGELPQPAGAQRAASPAATAQASAAAGAALPAPVLALTGISKRFAGIVALNKVALSVRPGEVMALIGENGAGKSTLVKTLTGIYRPDEGSMELCGKPVTFASAQEAMRAGITAVHQETVMFDELTVAENIYVGRQPCKGALGRVDWRLIEAEAEKLFERLEVSLPVRAKVKDLSVAQRHFVEIARALSQDARVVIMDEPTASLSQREIQELYRIIAQLRAAGTAVIFISHKFDEIFAVADRYTVLRDGQFIAEGALCDITEPELVALMVGRAVHQAYPKADVAPGPVLLEVEGYCHPTEFENVSFKLRQGEILGFYGLVGAGRSEVMQALFGLSTGVRGSVRLGGRQVRITCPADAIAHGIAYVPEDRQHQGAHLSLPILQNITLPILDKVGFLLRGRRAQENSIARHFSEQLELKASHLTQLVSELSGGNQQKVVLGKWLATNPRVIILDEPTKGIDIGSKAAVHKFVSELVGKGLSVILVSSELPEVLGLADRVVVMHQGHITNVFERAEATPEKVVAAASGCALPVEECA</sequence>
<dbReference type="InterPro" id="IPR003439">
    <property type="entry name" value="ABC_transporter-like_ATP-bd"/>
</dbReference>
<dbReference type="SUPFAM" id="SSF52540">
    <property type="entry name" value="P-loop containing nucleoside triphosphate hydrolases"/>
    <property type="match status" value="2"/>
</dbReference>
<dbReference type="PANTHER" id="PTHR43790">
    <property type="entry name" value="CARBOHYDRATE TRANSPORT ATP-BINDING PROTEIN MG119-RELATED"/>
    <property type="match status" value="1"/>
</dbReference>
<dbReference type="RefSeq" id="WP_161072971.1">
    <property type="nucleotide sequence ID" value="NZ_WWCU01000015.1"/>
</dbReference>
<dbReference type="InterPro" id="IPR017871">
    <property type="entry name" value="ABC_transporter-like_CS"/>
</dbReference>
<organism evidence="12 13">
    <name type="scientific">Pseudoduganella aquatica</name>
    <dbReference type="NCBI Taxonomy" id="2660641"/>
    <lineage>
        <taxon>Bacteria</taxon>
        <taxon>Pseudomonadati</taxon>
        <taxon>Pseudomonadota</taxon>
        <taxon>Betaproteobacteria</taxon>
        <taxon>Burkholderiales</taxon>
        <taxon>Oxalobacteraceae</taxon>
        <taxon>Telluria group</taxon>
        <taxon>Pseudoduganella</taxon>
    </lineage>
</organism>
<keyword evidence="10" id="KW-0472">Membrane</keyword>
<keyword evidence="7" id="KW-0547">Nucleotide-binding</keyword>
<dbReference type="InterPro" id="IPR027417">
    <property type="entry name" value="P-loop_NTPase"/>
</dbReference>
<reference evidence="12 13" key="1">
    <citation type="submission" date="2019-12" db="EMBL/GenBank/DDBJ databases">
        <title>Novel species isolated from a subtropical stream in China.</title>
        <authorList>
            <person name="Lu H."/>
        </authorList>
    </citation>
    <scope>NUCLEOTIDE SEQUENCE [LARGE SCALE GENOMIC DNA]</scope>
    <source>
        <strain evidence="12 13">FT127W</strain>
    </source>
</reference>
<keyword evidence="6" id="KW-0677">Repeat</keyword>
<dbReference type="PROSITE" id="PS50893">
    <property type="entry name" value="ABC_TRANSPORTER_2"/>
    <property type="match status" value="2"/>
</dbReference>
<dbReference type="Pfam" id="PF00005">
    <property type="entry name" value="ABC_tran"/>
    <property type="match status" value="2"/>
</dbReference>
<dbReference type="FunFam" id="3.40.50.300:FF:000127">
    <property type="entry name" value="Ribose import ATP-binding protein RbsA"/>
    <property type="match status" value="1"/>
</dbReference>
<feature type="domain" description="ABC transporter" evidence="11">
    <location>
        <begin position="284"/>
        <end position="533"/>
    </location>
</feature>
<keyword evidence="13" id="KW-1185">Reference proteome</keyword>
<dbReference type="AlphaFoldDB" id="A0A7X4HCC9"/>
<evidence type="ECO:0000313" key="12">
    <source>
        <dbReference type="EMBL" id="MYN08661.1"/>
    </source>
</evidence>
<dbReference type="GO" id="GO:0005524">
    <property type="term" value="F:ATP binding"/>
    <property type="evidence" value="ECO:0007669"/>
    <property type="project" value="UniProtKB-KW"/>
</dbReference>
<evidence type="ECO:0000256" key="1">
    <source>
        <dbReference type="ARBA" id="ARBA00004202"/>
    </source>
</evidence>
<evidence type="ECO:0000256" key="8">
    <source>
        <dbReference type="ARBA" id="ARBA00022840"/>
    </source>
</evidence>
<keyword evidence="5" id="KW-0762">Sugar transport</keyword>
<keyword evidence="4" id="KW-0997">Cell inner membrane</keyword>